<accession>A0A3M7SAU0</accession>
<evidence type="ECO:0000313" key="2">
    <source>
        <dbReference type="Proteomes" id="UP000276133"/>
    </source>
</evidence>
<evidence type="ECO:0000313" key="1">
    <source>
        <dbReference type="EMBL" id="RNA32688.1"/>
    </source>
</evidence>
<dbReference type="EMBL" id="REGN01001764">
    <property type="protein sequence ID" value="RNA32688.1"/>
    <property type="molecule type" value="Genomic_DNA"/>
</dbReference>
<organism evidence="1 2">
    <name type="scientific">Brachionus plicatilis</name>
    <name type="common">Marine rotifer</name>
    <name type="synonym">Brachionus muelleri</name>
    <dbReference type="NCBI Taxonomy" id="10195"/>
    <lineage>
        <taxon>Eukaryota</taxon>
        <taxon>Metazoa</taxon>
        <taxon>Spiralia</taxon>
        <taxon>Gnathifera</taxon>
        <taxon>Rotifera</taxon>
        <taxon>Eurotatoria</taxon>
        <taxon>Monogononta</taxon>
        <taxon>Pseudotrocha</taxon>
        <taxon>Ploima</taxon>
        <taxon>Brachionidae</taxon>
        <taxon>Brachionus</taxon>
    </lineage>
</organism>
<protein>
    <submittedName>
        <fullName evidence="1">Uncharacterized protein</fullName>
    </submittedName>
</protein>
<gene>
    <name evidence="1" type="ORF">BpHYR1_042699</name>
</gene>
<proteinExistence type="predicted"/>
<sequence>MCKEHDGTTYIAFCRMERTNRHREAVELMTANNYHYNYDNIINVPQNIHFHEVEDIEEIPNLAMDHTIFNTDKLKAKFKPLPKHESIYQNLEKDYVAFRKNPEKNQ</sequence>
<reference evidence="1 2" key="1">
    <citation type="journal article" date="2018" name="Sci. Rep.">
        <title>Genomic signatures of local adaptation to the degree of environmental predictability in rotifers.</title>
        <authorList>
            <person name="Franch-Gras L."/>
            <person name="Hahn C."/>
            <person name="Garcia-Roger E.M."/>
            <person name="Carmona M.J."/>
            <person name="Serra M."/>
            <person name="Gomez A."/>
        </authorList>
    </citation>
    <scope>NUCLEOTIDE SEQUENCE [LARGE SCALE GENOMIC DNA]</scope>
    <source>
        <strain evidence="1">HYR1</strain>
    </source>
</reference>
<keyword evidence="2" id="KW-1185">Reference proteome</keyword>
<dbReference type="Proteomes" id="UP000276133">
    <property type="component" value="Unassembled WGS sequence"/>
</dbReference>
<comment type="caution">
    <text evidence="1">The sequence shown here is derived from an EMBL/GenBank/DDBJ whole genome shotgun (WGS) entry which is preliminary data.</text>
</comment>
<name>A0A3M7SAU0_BRAPC</name>
<dbReference type="AlphaFoldDB" id="A0A3M7SAU0"/>